<accession>A0A7T3KCB4</accession>
<name>A0A7T3KCB4_9CAUD</name>
<protein>
    <submittedName>
        <fullName evidence="1">Major capsid protein</fullName>
    </submittedName>
</protein>
<dbReference type="KEGG" id="vg:77923938"/>
<organism evidence="1 2">
    <name type="scientific">Arthrobacter phage Wollypog</name>
    <dbReference type="NCBI Taxonomy" id="2790985"/>
    <lineage>
        <taxon>Viruses</taxon>
        <taxon>Duplodnaviria</taxon>
        <taxon>Heunggongvirae</taxon>
        <taxon>Uroviricota</taxon>
        <taxon>Caudoviricetes</taxon>
        <taxon>Wollypogvirus</taxon>
        <taxon>Wollypogvirus wollypog</taxon>
    </lineage>
</organism>
<dbReference type="RefSeq" id="YP_010648497.1">
    <property type="nucleotide sequence ID" value="NC_070760.1"/>
</dbReference>
<evidence type="ECO:0000313" key="1">
    <source>
        <dbReference type="EMBL" id="QPX62559.1"/>
    </source>
</evidence>
<proteinExistence type="predicted"/>
<evidence type="ECO:0000313" key="2">
    <source>
        <dbReference type="Proteomes" id="UP000595472"/>
    </source>
</evidence>
<reference evidence="1 2" key="1">
    <citation type="submission" date="2020-10" db="EMBL/GenBank/DDBJ databases">
        <authorList>
            <person name="Abad L.A."/>
            <person name="Alter J."/>
            <person name="Becerra C.Y."/>
            <person name="Boehle J."/>
            <person name="Bustos B."/>
            <person name="Connatser B.I."/>
            <person name="Cutright B."/>
            <person name="Gavin J."/>
            <person name="Gomez A.P."/>
            <person name="Grabar K."/>
            <person name="Hur E.Y."/>
            <person name="Ioh M.T."/>
            <person name="Joya-Campos L."/>
            <person name="Lauhon H.N."/>
            <person name="Lee S."/>
            <person name="Maranan R.T."/>
            <person name="Park Y.G."/>
            <person name="Priest M."/>
            <person name="Samuels S.O."/>
            <person name="Sarameh Y.J."/>
            <person name="Schreiber J.M."/>
            <person name="Shepard L."/>
            <person name="Sheth K.J."/>
            <person name="Silva C.A."/>
            <person name="Smyers G.M."/>
            <person name="Tam S."/>
            <person name="Tamura C.M."/>
            <person name="Wucher D.E."/>
            <person name="Donachie S.P."/>
            <person name="Reed F.A."/>
            <person name="Palecanda S."/>
            <person name="Chong R.A."/>
            <person name="Porter M.L."/>
            <person name="Garlena R.A."/>
            <person name="Russell D.A."/>
            <person name="Jacobs-Sera D."/>
            <person name="Hatfull G.F."/>
        </authorList>
    </citation>
    <scope>NUCLEOTIDE SEQUENCE [LARGE SCALE GENOMIC DNA]</scope>
</reference>
<gene>
    <name evidence="1" type="primary">6</name>
    <name evidence="1" type="ORF">SEA_WOLLYPOG_6</name>
</gene>
<sequence>MSNLFLPGASFGGRTALAEMQRLIGAELPRLGGTNQAGDLVSRTVDGFDLNTLWNEFQDTIEIQNAERTKIVQILSFPVTSLVERVAQVSSARFEVASEYGEPRGIRPATGYFNLGYDFEWYDLAARFTWKFLAEAPANQIQAINAMVLEADNVLIYEKVMEALFAGNTNREANISDQIVPVYGLYNGDGTVPPNYKSKTFTGTHTHYMTSGATAIVPADLDDLYDNVTEHGYTRANGYSFVVIATTREVRAIRGFKIANGATYDFIPAQGDFAQLLPAEQQLIGSQPASTWKGMNVAGAYGPMLIVEEDSFPAGYIVGLATGGPENLGNPVGFRQHENASLRGLRLVKGPSSDYPLIDSFYNRGFGTGIRQRGGAAVMQITASATYTPPASY</sequence>
<dbReference type="GeneID" id="77923938"/>
<keyword evidence="2" id="KW-1185">Reference proteome</keyword>
<dbReference type="Proteomes" id="UP000595472">
    <property type="component" value="Segment"/>
</dbReference>
<dbReference type="EMBL" id="MW055913">
    <property type="protein sequence ID" value="QPX62559.1"/>
    <property type="molecule type" value="Genomic_DNA"/>
</dbReference>